<dbReference type="EMBL" id="AP009384">
    <property type="protein sequence ID" value="BAF86710.1"/>
    <property type="molecule type" value="Genomic_DNA"/>
</dbReference>
<evidence type="ECO:0000313" key="5">
    <source>
        <dbReference type="EMBL" id="BAF86710.1"/>
    </source>
</evidence>
<proteinExistence type="predicted"/>
<dbReference type="CDD" id="cd06422">
    <property type="entry name" value="NTP_transferase_like_1"/>
    <property type="match status" value="1"/>
</dbReference>
<dbReference type="GO" id="GO:0016779">
    <property type="term" value="F:nucleotidyltransferase activity"/>
    <property type="evidence" value="ECO:0007669"/>
    <property type="project" value="UniProtKB-KW"/>
</dbReference>
<feature type="domain" description="MobA-like NTP transferase" evidence="4">
    <location>
        <begin position="2"/>
        <end position="130"/>
    </location>
</feature>
<gene>
    <name evidence="5" type="ordered locus">AZC_0712</name>
</gene>
<reference evidence="5 6" key="3">
    <citation type="journal article" date="2008" name="BMC Genomics">
        <title>The genome of the versatile nitrogen fixer Azorhizobium caulinodans ORS571.</title>
        <authorList>
            <person name="Lee KB."/>
            <person name="Backer P.D."/>
            <person name="Aono T."/>
            <person name="Liu CT."/>
            <person name="Suzuki S."/>
            <person name="Suzuki T."/>
            <person name="Kaneko T."/>
            <person name="Yamada M."/>
            <person name="Tabata S."/>
            <person name="Kupfer D.M."/>
            <person name="Najar F.Z."/>
            <person name="Wiley G.B."/>
            <person name="Roe B."/>
            <person name="Binnewies T.T."/>
            <person name="Ussery D.W."/>
            <person name="D'Haeze W."/>
            <person name="Herder J.D."/>
            <person name="Gevers D."/>
            <person name="Vereecke D."/>
            <person name="Holsters M."/>
            <person name="Oyaizu H."/>
        </authorList>
    </citation>
    <scope>NUCLEOTIDE SEQUENCE [LARGE SCALE GENOMIC DNA]</scope>
    <source>
        <strain evidence="6">ATCC 43989 / DSM 5975 / JCM 20966 / LMG 6465 / NBRC 14845 / NCIMB 13405 / ORS 571</strain>
    </source>
</reference>
<dbReference type="HOGENOM" id="CLU_029499_2_1_5"/>
<dbReference type="SUPFAM" id="SSF53448">
    <property type="entry name" value="Nucleotide-diphospho-sugar transferases"/>
    <property type="match status" value="1"/>
</dbReference>
<dbReference type="PANTHER" id="PTHR43584">
    <property type="entry name" value="NUCLEOTIDYL TRANSFERASE"/>
    <property type="match status" value="1"/>
</dbReference>
<keyword evidence="3" id="KW-0460">Magnesium</keyword>
<reference evidence="6" key="2">
    <citation type="submission" date="2007-04" db="EMBL/GenBank/DDBJ databases">
        <title>Complete genome sequence of the nitrogen-fixing bacterium Azorhizobium caulinodans ORS571.</title>
        <authorList>
            <person name="Lee K.B."/>
            <person name="Backer P.D."/>
            <person name="Aono T."/>
            <person name="Liu C.T."/>
            <person name="Suzuki S."/>
            <person name="Suzuki T."/>
            <person name="Kaneko T."/>
            <person name="Yamada M."/>
            <person name="Tabata S."/>
            <person name="Kupfer D.M."/>
            <person name="Najar F.Z."/>
            <person name="Wiley G.B."/>
            <person name="Roe B."/>
            <person name="Binnewies T."/>
            <person name="Ussery D."/>
            <person name="Vereecke D."/>
            <person name="Gevers D."/>
            <person name="Holsters M."/>
            <person name="Oyaizu H."/>
        </authorList>
    </citation>
    <scope>NUCLEOTIDE SEQUENCE [LARGE SCALE GENOMIC DNA]</scope>
    <source>
        <strain evidence="6">ATCC 43989 / DSM 5975 / JCM 20966 / LMG 6465 / NBRC 14845 / NCIMB 13405 / ORS 571</strain>
    </source>
</reference>
<dbReference type="InterPro" id="IPR050065">
    <property type="entry name" value="GlmU-like"/>
</dbReference>
<accession>A8IPX5</accession>
<dbReference type="Gene3D" id="3.90.550.10">
    <property type="entry name" value="Spore Coat Polysaccharide Biosynthesis Protein SpsA, Chain A"/>
    <property type="match status" value="1"/>
</dbReference>
<dbReference type="Pfam" id="PF12804">
    <property type="entry name" value="NTP_transf_3"/>
    <property type="match status" value="1"/>
</dbReference>
<reference evidence="5 6" key="5">
    <citation type="journal article" date="2010" name="Appl. Environ. Microbiol.">
        <title>phrR-like gene praR of Azorhizobium caulinodans ORS571 is essential for symbiosis with Sesbania rostrata and is involved in expression of reb genes.</title>
        <authorList>
            <person name="Akiba N."/>
            <person name="Aono T."/>
            <person name="Toyazaki H."/>
            <person name="Sato S."/>
            <person name="Oyaizu H."/>
        </authorList>
    </citation>
    <scope>NUCLEOTIDE SEQUENCE [LARGE SCALE GENOMIC DNA]</scope>
    <source>
        <strain evidence="6">ATCC 43989 / DSM 5975 / JCM 20966 / LMG 6465 / NBRC 14845 / NCIMB 13405 / ORS 571</strain>
    </source>
</reference>
<reference evidence="5 6" key="4">
    <citation type="journal article" date="2009" name="Appl. Environ. Microbiol.">
        <title>Comparative genome-wide transcriptional profiling of Azorhizobium caulinodans ORS571 grown under free-living and symbiotic conditions.</title>
        <authorList>
            <person name="Tsukada S."/>
            <person name="Aono T."/>
            <person name="Akiba N."/>
            <person name="Lee KB."/>
            <person name="Liu CT."/>
            <person name="Toyazaki H."/>
            <person name="Oyaizu H."/>
        </authorList>
    </citation>
    <scope>NUCLEOTIDE SEQUENCE [LARGE SCALE GENOMIC DNA]</scope>
    <source>
        <strain evidence="6">ATCC 43989 / DSM 5975 / JCM 20966 / LMG 6465 / NBRC 14845 / NCIMB 13405 / ORS 571</strain>
    </source>
</reference>
<evidence type="ECO:0000256" key="1">
    <source>
        <dbReference type="ARBA" id="ARBA00022679"/>
    </source>
</evidence>
<name>A8IPX5_AZOC5</name>
<dbReference type="PANTHER" id="PTHR43584:SF8">
    <property type="entry name" value="N-ACETYLMURAMATE ALPHA-1-PHOSPHATE URIDYLYLTRANSFERASE"/>
    <property type="match status" value="1"/>
</dbReference>
<sequence length="233" mass="25522">MVLAAGMGTRMRPLTDHRPKPLVEVDGRALIDHVLDRLEASDIREAVVNVHHHADQLEQHLALRTAPPRIHISDERGQLLETGGGIRKALHFFHGEPFLAINADTIWIEGVQPNLKRLMARFDPATMDALLLVAGAATSVGYDGAGDFLMDPNGVLDWRGERLVAPFVYAGACVLKPDLFEGTPEGGFSLTKVFAKSIEARRLYGLRLEGVWMHVGTPDAIPAAEEAIRRSSD</sequence>
<protein>
    <submittedName>
        <fullName evidence="5">Nucleotidyltransferase family protein</fullName>
    </submittedName>
</protein>
<dbReference type="InterPro" id="IPR025877">
    <property type="entry name" value="MobA-like_NTP_Trfase"/>
</dbReference>
<keyword evidence="2" id="KW-0548">Nucleotidyltransferase</keyword>
<reference evidence="5 6" key="1">
    <citation type="journal article" date="2007" name="Appl. Environ. Microbiol.">
        <title>Rhizobial factors required for stem nodule maturation and maintenance in Sesbania rostrata-Azorhizobium caulinodans ORS571 symbiosis.</title>
        <authorList>
            <person name="Suzuki S."/>
            <person name="Aono T."/>
            <person name="Lee KB."/>
            <person name="Suzuki T."/>
            <person name="Liu CT."/>
            <person name="Miwa H."/>
            <person name="Wakao S."/>
            <person name="Iki T."/>
            <person name="Oyaizu H."/>
        </authorList>
    </citation>
    <scope>NUCLEOTIDE SEQUENCE [LARGE SCALE GENOMIC DNA]</scope>
    <source>
        <strain evidence="6">ATCC 43989 / DSM 5975 / JCM 20966 / LMG 6465 / NBRC 14845 / NCIMB 13405 / ORS 571</strain>
    </source>
</reference>
<dbReference type="KEGG" id="azc:AZC_0712"/>
<dbReference type="InterPro" id="IPR029044">
    <property type="entry name" value="Nucleotide-diphossugar_trans"/>
</dbReference>
<dbReference type="AlphaFoldDB" id="A8IPX5"/>
<reference evidence="5 6" key="6">
    <citation type="journal article" date="2011" name="Appl. Environ. Microbiol.">
        <title>Involvement of the azorhizobial chromosome partition gene (parA) in the onset of bacteroid differentiation during Sesbania rostrata stem nodule development.</title>
        <authorList>
            <person name="Liu CT."/>
            <person name="Lee KB."/>
            <person name="Wang YS."/>
            <person name="Peng MH."/>
            <person name="Lee KT."/>
            <person name="Suzuki S."/>
            <person name="Suzuki T."/>
            <person name="Oyaizu H."/>
        </authorList>
    </citation>
    <scope>NUCLEOTIDE SEQUENCE [LARGE SCALE GENOMIC DNA]</scope>
    <source>
        <strain evidence="6">ATCC 43989 / DSM 5975 / JCM 20966 / LMG 6465 / NBRC 14845 / NCIMB 13405 / ORS 571</strain>
    </source>
</reference>
<evidence type="ECO:0000256" key="3">
    <source>
        <dbReference type="ARBA" id="ARBA00022842"/>
    </source>
</evidence>
<dbReference type="STRING" id="438753.AZC_0712"/>
<dbReference type="eggNOG" id="COG1208">
    <property type="taxonomic scope" value="Bacteria"/>
</dbReference>
<evidence type="ECO:0000259" key="4">
    <source>
        <dbReference type="Pfam" id="PF12804"/>
    </source>
</evidence>
<evidence type="ECO:0000256" key="2">
    <source>
        <dbReference type="ARBA" id="ARBA00022695"/>
    </source>
</evidence>
<dbReference type="Proteomes" id="UP000000270">
    <property type="component" value="Chromosome"/>
</dbReference>
<organism evidence="5 6">
    <name type="scientific">Azorhizobium caulinodans (strain ATCC 43989 / DSM 5975 / JCM 20966 / LMG 6465 / NBRC 14845 / NCIMB 13405 / ORS 571)</name>
    <dbReference type="NCBI Taxonomy" id="438753"/>
    <lineage>
        <taxon>Bacteria</taxon>
        <taxon>Pseudomonadati</taxon>
        <taxon>Pseudomonadota</taxon>
        <taxon>Alphaproteobacteria</taxon>
        <taxon>Hyphomicrobiales</taxon>
        <taxon>Xanthobacteraceae</taxon>
        <taxon>Azorhizobium</taxon>
    </lineage>
</organism>
<keyword evidence="6" id="KW-1185">Reference proteome</keyword>
<evidence type="ECO:0000313" key="6">
    <source>
        <dbReference type="Proteomes" id="UP000000270"/>
    </source>
</evidence>
<keyword evidence="1 5" id="KW-0808">Transferase</keyword>